<evidence type="ECO:0000313" key="2">
    <source>
        <dbReference type="EMBL" id="KAK9780493.1"/>
    </source>
</evidence>
<sequence>MAPEFHYQPLPSSRHIRVLELRMEDDETAILVGWLRDVDLYDVERISYHAISYTWESQERTRDLQLGGSSSIVKITPNLDGALRQVRKDTRRIWADAICINQSDNEEKSSQIPLMADIFRGAARVLAWLGKEDSYIESMKILKTKSQRQPRFEEPNAVSEEGKLAAMNMTKHPWFSRRWVVQEICVNHSASVLCGHIELSWLAFANVLSIYGRTAMSNDLFQHLVYWGYTISNPDNESRGILSLLERYAYTDCSEDRDRIFALLALANDISSLENQKGILFKPNYTQGIEDLYVSFAKACIKSGKSRRLLRAAVHMRPRAPKTLPSWVPDWRVSHGTFSGERYSQTDSKGCTNYFNATLELLCIVKFSLQPRWIGQWPVPKPKLHHWAQFQDEKPLSQTVIWKSKPFEGSNWRKWESDVMRELWNKVLATYPHLGANDESLQSAFCLLGACHSEGIEKIDSYGPVMQWRNHANPDFPPKFPSLFAESPTTFFEPTGTRLAPLKCPQDFDPGSAGEKAFCIILCKLDSPRDFFIEYSPFMNWDAYLSLGHATPGVETGDLVVTIRKDSFLEQAHTKFTLREQNGIFRAPECTGDHQRDQPVYSITSQCYVDCLCWNTNQDHPSNWEGWTTRDSHTSNLILAHPYKTTYDSPLSNTQTPWRRKDFLLV</sequence>
<dbReference type="PANTHER" id="PTHR24148:SF64">
    <property type="entry name" value="HETEROKARYON INCOMPATIBILITY DOMAIN-CONTAINING PROTEIN"/>
    <property type="match status" value="1"/>
</dbReference>
<dbReference type="InterPro" id="IPR010730">
    <property type="entry name" value="HET"/>
</dbReference>
<dbReference type="Proteomes" id="UP001465668">
    <property type="component" value="Unassembled WGS sequence"/>
</dbReference>
<evidence type="ECO:0000313" key="3">
    <source>
        <dbReference type="Proteomes" id="UP001465668"/>
    </source>
</evidence>
<evidence type="ECO:0000259" key="1">
    <source>
        <dbReference type="Pfam" id="PF06985"/>
    </source>
</evidence>
<dbReference type="EMBL" id="JARVKM010000006">
    <property type="protein sequence ID" value="KAK9780493.1"/>
    <property type="molecule type" value="Genomic_DNA"/>
</dbReference>
<reference evidence="2 3" key="1">
    <citation type="submission" date="2024-02" db="EMBL/GenBank/DDBJ databases">
        <title>First draft genome assembly of two strains of Seiridium cardinale.</title>
        <authorList>
            <person name="Emiliani G."/>
            <person name="Scali E."/>
        </authorList>
    </citation>
    <scope>NUCLEOTIDE SEQUENCE [LARGE SCALE GENOMIC DNA]</scope>
    <source>
        <strain evidence="2 3">BM-138-000479</strain>
    </source>
</reference>
<protein>
    <submittedName>
        <fullName evidence="2">Heterokaryon incompatibility domain-containing protein</fullName>
    </submittedName>
</protein>
<name>A0ABR2Y334_9PEZI</name>
<comment type="caution">
    <text evidence="2">The sequence shown here is derived from an EMBL/GenBank/DDBJ whole genome shotgun (WGS) entry which is preliminary data.</text>
</comment>
<dbReference type="PANTHER" id="PTHR24148">
    <property type="entry name" value="ANKYRIN REPEAT DOMAIN-CONTAINING PROTEIN 39 HOMOLOG-RELATED"/>
    <property type="match status" value="1"/>
</dbReference>
<gene>
    <name evidence="2" type="ORF">SCAR479_02608</name>
</gene>
<accession>A0ABR2Y334</accession>
<proteinExistence type="predicted"/>
<dbReference type="Pfam" id="PF06985">
    <property type="entry name" value="HET"/>
    <property type="match status" value="1"/>
</dbReference>
<keyword evidence="3" id="KW-1185">Reference proteome</keyword>
<organism evidence="2 3">
    <name type="scientific">Seiridium cardinale</name>
    <dbReference type="NCBI Taxonomy" id="138064"/>
    <lineage>
        <taxon>Eukaryota</taxon>
        <taxon>Fungi</taxon>
        <taxon>Dikarya</taxon>
        <taxon>Ascomycota</taxon>
        <taxon>Pezizomycotina</taxon>
        <taxon>Sordariomycetes</taxon>
        <taxon>Xylariomycetidae</taxon>
        <taxon>Amphisphaeriales</taxon>
        <taxon>Sporocadaceae</taxon>
        <taxon>Seiridium</taxon>
    </lineage>
</organism>
<dbReference type="InterPro" id="IPR052895">
    <property type="entry name" value="HetReg/Transcr_Mod"/>
</dbReference>
<feature type="domain" description="Heterokaryon incompatibility" evidence="1">
    <location>
        <begin position="48"/>
        <end position="183"/>
    </location>
</feature>